<evidence type="ECO:0000256" key="1">
    <source>
        <dbReference type="SAM" id="Phobius"/>
    </source>
</evidence>
<evidence type="ECO:0000313" key="2">
    <source>
        <dbReference type="EMBL" id="EFG83274.1"/>
    </source>
</evidence>
<dbReference type="Proteomes" id="UP000006468">
    <property type="component" value="Chromosome"/>
</dbReference>
<dbReference type="EMBL" id="ADTV01000055">
    <property type="protein sequence ID" value="EFG83274.1"/>
    <property type="molecule type" value="Genomic_DNA"/>
</dbReference>
<accession>D5QI26</accession>
<keyword evidence="1" id="KW-0472">Membrane</keyword>
<protein>
    <submittedName>
        <fullName evidence="2">Uncharacterized protein</fullName>
    </submittedName>
</protein>
<sequence length="105" mass="11424">MGRAYETHMGPCHPDRFKVRSLYGMMATTSANGYDMNRKPSLLPGNISPLRIALCVGGAILVVVQFVRSAHMDPLVAMPGDVMFHIVMMALGAILFVLGMWGPSM</sequence>
<organism evidence="2 3">
    <name type="scientific">Novacetimonas hansenii ATCC 23769</name>
    <dbReference type="NCBI Taxonomy" id="714995"/>
    <lineage>
        <taxon>Bacteria</taxon>
        <taxon>Pseudomonadati</taxon>
        <taxon>Pseudomonadota</taxon>
        <taxon>Alphaproteobacteria</taxon>
        <taxon>Acetobacterales</taxon>
        <taxon>Acetobacteraceae</taxon>
        <taxon>Novacetimonas</taxon>
    </lineage>
</organism>
<proteinExistence type="predicted"/>
<keyword evidence="1" id="KW-1133">Transmembrane helix</keyword>
<evidence type="ECO:0000313" key="3">
    <source>
        <dbReference type="Proteomes" id="UP000006468"/>
    </source>
</evidence>
<feature type="transmembrane region" description="Helical" evidence="1">
    <location>
        <begin position="50"/>
        <end position="70"/>
    </location>
</feature>
<dbReference type="HOGENOM" id="CLU_176927_0_0_5"/>
<comment type="caution">
    <text evidence="2">The sequence shown here is derived from an EMBL/GenBank/DDBJ whole genome shotgun (WGS) entry which is preliminary data.</text>
</comment>
<gene>
    <name evidence="2" type="ORF">GXY_14033</name>
</gene>
<dbReference type="AlphaFoldDB" id="D5QI26"/>
<name>D5QI26_NOVHA</name>
<reference evidence="2 3" key="1">
    <citation type="journal article" date="2010" name="J. Bacteriol.">
        <title>Genome sequence of a cellulose-producing bacterium, Gluconacetobacter hansenii ATCC 23769.</title>
        <authorList>
            <person name="Iyer P.R."/>
            <person name="Geib S.M."/>
            <person name="Catchmark J."/>
            <person name="Kao T.H."/>
            <person name="Tien M."/>
        </authorList>
    </citation>
    <scope>NUCLEOTIDE SEQUENCE [LARGE SCALE GENOMIC DNA]</scope>
    <source>
        <strain evidence="2 3">ATCC 23769</strain>
    </source>
</reference>
<keyword evidence="1" id="KW-0812">Transmembrane</keyword>
<feature type="transmembrane region" description="Helical" evidence="1">
    <location>
        <begin position="82"/>
        <end position="102"/>
    </location>
</feature>